<protein>
    <submittedName>
        <fullName evidence="3">XRE family transcriptional regulator</fullName>
    </submittedName>
</protein>
<organism evidence="3 4">
    <name type="scientific">Varunaivibrio sulfuroxidans</name>
    <dbReference type="NCBI Taxonomy" id="1773489"/>
    <lineage>
        <taxon>Bacteria</taxon>
        <taxon>Pseudomonadati</taxon>
        <taxon>Pseudomonadota</taxon>
        <taxon>Alphaproteobacteria</taxon>
        <taxon>Rhodospirillales</taxon>
        <taxon>Magnetovibrionaceae</taxon>
        <taxon>Varunaivibrio</taxon>
    </lineage>
</organism>
<sequence length="182" mass="20016">MSSDIGARLKAVRSIYNLSQRELARLAGVTNSTISLIEQNKVSPSIDSLKKVLSGFSMSLITFLTLDLDVEEKVFYAEDELVAFDDNGTTLRLVGAMRKHRALRFLHETYIPGAHSGEKLLSSDGEEAGIVIKGKVELTVGHKVRVLEEGEAYYIDTKTPHRFRNTSDAECVVVSAATPPSF</sequence>
<dbReference type="SUPFAM" id="SSF47413">
    <property type="entry name" value="lambda repressor-like DNA-binding domains"/>
    <property type="match status" value="1"/>
</dbReference>
<dbReference type="SUPFAM" id="SSF51182">
    <property type="entry name" value="RmlC-like cupins"/>
    <property type="match status" value="1"/>
</dbReference>
<dbReference type="CDD" id="cd00093">
    <property type="entry name" value="HTH_XRE"/>
    <property type="match status" value="1"/>
</dbReference>
<dbReference type="InterPro" id="IPR001387">
    <property type="entry name" value="Cro/C1-type_HTH"/>
</dbReference>
<evidence type="ECO:0000256" key="1">
    <source>
        <dbReference type="ARBA" id="ARBA00023125"/>
    </source>
</evidence>
<dbReference type="InterPro" id="IPR050807">
    <property type="entry name" value="TransReg_Diox_bact_type"/>
</dbReference>
<dbReference type="CDD" id="cd02209">
    <property type="entry name" value="cupin_XRE_C"/>
    <property type="match status" value="1"/>
</dbReference>
<dbReference type="PANTHER" id="PTHR46797:SF11">
    <property type="entry name" value="HTH-TYPE TRANSCRIPTIONAL REGULATOR PUUR"/>
    <property type="match status" value="1"/>
</dbReference>
<evidence type="ECO:0000313" key="3">
    <source>
        <dbReference type="EMBL" id="TCS63405.1"/>
    </source>
</evidence>
<dbReference type="PANTHER" id="PTHR46797">
    <property type="entry name" value="HTH-TYPE TRANSCRIPTIONAL REGULATOR"/>
    <property type="match status" value="1"/>
</dbReference>
<dbReference type="InterPro" id="IPR010982">
    <property type="entry name" value="Lambda_DNA-bd_dom_sf"/>
</dbReference>
<proteinExistence type="predicted"/>
<dbReference type="EMBL" id="SLZW01000003">
    <property type="protein sequence ID" value="TCS63405.1"/>
    <property type="molecule type" value="Genomic_DNA"/>
</dbReference>
<dbReference type="Gene3D" id="2.60.120.10">
    <property type="entry name" value="Jelly Rolls"/>
    <property type="match status" value="1"/>
</dbReference>
<evidence type="ECO:0000313" key="4">
    <source>
        <dbReference type="Proteomes" id="UP000295304"/>
    </source>
</evidence>
<dbReference type="SMART" id="SM00530">
    <property type="entry name" value="HTH_XRE"/>
    <property type="match status" value="1"/>
</dbReference>
<dbReference type="Pfam" id="PF01381">
    <property type="entry name" value="HTH_3"/>
    <property type="match status" value="1"/>
</dbReference>
<name>A0A4R3JDC5_9PROT</name>
<comment type="caution">
    <text evidence="3">The sequence shown here is derived from an EMBL/GenBank/DDBJ whole genome shotgun (WGS) entry which is preliminary data.</text>
</comment>
<dbReference type="GO" id="GO:0003700">
    <property type="term" value="F:DNA-binding transcription factor activity"/>
    <property type="evidence" value="ECO:0007669"/>
    <property type="project" value="TreeGrafter"/>
</dbReference>
<keyword evidence="4" id="KW-1185">Reference proteome</keyword>
<dbReference type="InterPro" id="IPR013096">
    <property type="entry name" value="Cupin_2"/>
</dbReference>
<reference evidence="3 4" key="1">
    <citation type="submission" date="2019-03" db="EMBL/GenBank/DDBJ databases">
        <title>Genomic Encyclopedia of Type Strains, Phase IV (KMG-IV): sequencing the most valuable type-strain genomes for metagenomic binning, comparative biology and taxonomic classification.</title>
        <authorList>
            <person name="Goeker M."/>
        </authorList>
    </citation>
    <scope>NUCLEOTIDE SEQUENCE [LARGE SCALE GENOMIC DNA]</scope>
    <source>
        <strain evidence="3 4">DSM 101688</strain>
    </source>
</reference>
<keyword evidence="1" id="KW-0238">DNA-binding</keyword>
<dbReference type="GO" id="GO:0005829">
    <property type="term" value="C:cytosol"/>
    <property type="evidence" value="ECO:0007669"/>
    <property type="project" value="TreeGrafter"/>
</dbReference>
<dbReference type="InterPro" id="IPR011051">
    <property type="entry name" value="RmlC_Cupin_sf"/>
</dbReference>
<evidence type="ECO:0000259" key="2">
    <source>
        <dbReference type="PROSITE" id="PS50943"/>
    </source>
</evidence>
<dbReference type="RefSeq" id="WP_132938386.1">
    <property type="nucleotide sequence ID" value="NZ_CP119676.1"/>
</dbReference>
<dbReference type="PROSITE" id="PS50943">
    <property type="entry name" value="HTH_CROC1"/>
    <property type="match status" value="1"/>
</dbReference>
<dbReference type="Gene3D" id="1.10.260.40">
    <property type="entry name" value="lambda repressor-like DNA-binding domains"/>
    <property type="match status" value="1"/>
</dbReference>
<dbReference type="AlphaFoldDB" id="A0A4R3JDC5"/>
<accession>A0A4R3JDC5</accession>
<dbReference type="OrthoDB" id="9814751at2"/>
<dbReference type="Proteomes" id="UP000295304">
    <property type="component" value="Unassembled WGS sequence"/>
</dbReference>
<gene>
    <name evidence="3" type="ORF">EDD55_10326</name>
</gene>
<feature type="domain" description="HTH cro/C1-type" evidence="2">
    <location>
        <begin position="9"/>
        <end position="63"/>
    </location>
</feature>
<dbReference type="InterPro" id="IPR014710">
    <property type="entry name" value="RmlC-like_jellyroll"/>
</dbReference>
<dbReference type="GO" id="GO:0003677">
    <property type="term" value="F:DNA binding"/>
    <property type="evidence" value="ECO:0007669"/>
    <property type="project" value="UniProtKB-KW"/>
</dbReference>
<dbReference type="Pfam" id="PF07883">
    <property type="entry name" value="Cupin_2"/>
    <property type="match status" value="1"/>
</dbReference>